<dbReference type="InterPro" id="IPR011322">
    <property type="entry name" value="N-reg_PII-like_a/b"/>
</dbReference>
<accession>A0ABW4Y731</accession>
<reference evidence="2" key="1">
    <citation type="journal article" date="2019" name="Int. J. Syst. Evol. Microbiol.">
        <title>The Global Catalogue of Microorganisms (GCM) 10K type strain sequencing project: providing services to taxonomists for standard genome sequencing and annotation.</title>
        <authorList>
            <consortium name="The Broad Institute Genomics Platform"/>
            <consortium name="The Broad Institute Genome Sequencing Center for Infectious Disease"/>
            <person name="Wu L."/>
            <person name="Ma J."/>
        </authorList>
    </citation>
    <scope>NUCLEOTIDE SEQUENCE [LARGE SCALE GENOMIC DNA]</scope>
    <source>
        <strain evidence="2">KACC 12597</strain>
    </source>
</reference>
<dbReference type="SUPFAM" id="SSF54913">
    <property type="entry name" value="GlnB-like"/>
    <property type="match status" value="1"/>
</dbReference>
<evidence type="ECO:0000313" key="1">
    <source>
        <dbReference type="EMBL" id="MFD2111961.1"/>
    </source>
</evidence>
<dbReference type="Proteomes" id="UP001597337">
    <property type="component" value="Unassembled WGS sequence"/>
</dbReference>
<comment type="caution">
    <text evidence="1">The sequence shown here is derived from an EMBL/GenBank/DDBJ whole genome shotgun (WGS) entry which is preliminary data.</text>
</comment>
<evidence type="ECO:0000313" key="2">
    <source>
        <dbReference type="Proteomes" id="UP001597337"/>
    </source>
</evidence>
<keyword evidence="2" id="KW-1185">Reference proteome</keyword>
<protein>
    <recommendedName>
        <fullName evidence="3">P-II family nitrogen regulator</fullName>
    </recommendedName>
</protein>
<gene>
    <name evidence="1" type="ORF">ACFSJC_08930</name>
</gene>
<proteinExistence type="predicted"/>
<organism evidence="1 2">
    <name type="scientific">Thiorhodococcus fuscus</name>
    <dbReference type="NCBI Taxonomy" id="527200"/>
    <lineage>
        <taxon>Bacteria</taxon>
        <taxon>Pseudomonadati</taxon>
        <taxon>Pseudomonadota</taxon>
        <taxon>Gammaproteobacteria</taxon>
        <taxon>Chromatiales</taxon>
        <taxon>Chromatiaceae</taxon>
        <taxon>Thiorhodococcus</taxon>
    </lineage>
</organism>
<name>A0ABW4Y731_9GAMM</name>
<dbReference type="RefSeq" id="WP_386025827.1">
    <property type="nucleotide sequence ID" value="NZ_JBHUHX010000016.1"/>
</dbReference>
<dbReference type="EMBL" id="JBHUHX010000016">
    <property type="protein sequence ID" value="MFD2111961.1"/>
    <property type="molecule type" value="Genomic_DNA"/>
</dbReference>
<evidence type="ECO:0008006" key="3">
    <source>
        <dbReference type="Google" id="ProtNLM"/>
    </source>
</evidence>
<sequence length="113" mass="12530">MRNSQRQKVITCILPKGRASALAKHLACEHGLTTVDVHYARGVGRITPLRHRGIGETSEREILTVAVPADEADTLFTHIYEVAEINRPHGGLMFMHASRCSTAFELPDLPEED</sequence>